<evidence type="ECO:0000313" key="2">
    <source>
        <dbReference type="EMBL" id="MCD7471539.1"/>
    </source>
</evidence>
<feature type="compositionally biased region" description="Polar residues" evidence="1">
    <location>
        <begin position="154"/>
        <end position="165"/>
    </location>
</feature>
<feature type="region of interest" description="Disordered" evidence="1">
    <location>
        <begin position="152"/>
        <end position="226"/>
    </location>
</feature>
<proteinExistence type="predicted"/>
<dbReference type="EMBL" id="JACEIK010001695">
    <property type="protein sequence ID" value="MCD7471539.1"/>
    <property type="molecule type" value="Genomic_DNA"/>
</dbReference>
<keyword evidence="3" id="KW-1185">Reference proteome</keyword>
<feature type="compositionally biased region" description="Basic and acidic residues" evidence="1">
    <location>
        <begin position="166"/>
        <end position="204"/>
    </location>
</feature>
<evidence type="ECO:0000256" key="1">
    <source>
        <dbReference type="SAM" id="MobiDB-lite"/>
    </source>
</evidence>
<dbReference type="PANTHER" id="PTHR10241:SF25">
    <property type="entry name" value="TOMOSYN, ISOFORM C"/>
    <property type="match status" value="1"/>
</dbReference>
<reference evidence="2 3" key="1">
    <citation type="journal article" date="2021" name="BMC Genomics">
        <title>Datura genome reveals duplications of psychoactive alkaloid biosynthetic genes and high mutation rate following tissue culture.</title>
        <authorList>
            <person name="Rajewski A."/>
            <person name="Carter-House D."/>
            <person name="Stajich J."/>
            <person name="Litt A."/>
        </authorList>
    </citation>
    <scope>NUCLEOTIDE SEQUENCE [LARGE SCALE GENOMIC DNA]</scope>
    <source>
        <strain evidence="2">AR-01</strain>
    </source>
</reference>
<comment type="caution">
    <text evidence="2">The sequence shown here is derived from an EMBL/GenBank/DDBJ whole genome shotgun (WGS) entry which is preliminary data.</text>
</comment>
<evidence type="ECO:0000313" key="3">
    <source>
        <dbReference type="Proteomes" id="UP000823775"/>
    </source>
</evidence>
<dbReference type="PANTHER" id="PTHR10241">
    <property type="entry name" value="LETHAL 2 GIANT LARVAE PROTEIN"/>
    <property type="match status" value="1"/>
</dbReference>
<dbReference type="Proteomes" id="UP000823775">
    <property type="component" value="Unassembled WGS sequence"/>
</dbReference>
<organism evidence="2 3">
    <name type="scientific">Datura stramonium</name>
    <name type="common">Jimsonweed</name>
    <name type="synonym">Common thornapple</name>
    <dbReference type="NCBI Taxonomy" id="4076"/>
    <lineage>
        <taxon>Eukaryota</taxon>
        <taxon>Viridiplantae</taxon>
        <taxon>Streptophyta</taxon>
        <taxon>Embryophyta</taxon>
        <taxon>Tracheophyta</taxon>
        <taxon>Spermatophyta</taxon>
        <taxon>Magnoliopsida</taxon>
        <taxon>eudicotyledons</taxon>
        <taxon>Gunneridae</taxon>
        <taxon>Pentapetalae</taxon>
        <taxon>asterids</taxon>
        <taxon>lamiids</taxon>
        <taxon>Solanales</taxon>
        <taxon>Solanaceae</taxon>
        <taxon>Solanoideae</taxon>
        <taxon>Datureae</taxon>
        <taxon>Datura</taxon>
    </lineage>
</organism>
<accession>A0ABS8TJ63</accession>
<name>A0ABS8TJ63_DATST</name>
<sequence>MGKFVRCYYFRNGDIEVRSLPDLELVERTSLMSVLRWNFKPNMDRAMSSSENGHITLANGSEMAFVSLLASENDFRIPESLLCLFMMGNSSCSRCCHEFSTEKKKQGGGPNILGTLVKGFKGKRIIIWDLSQMSKSNFSHLEDDIEIDEPVPVASTSSHNSQNSKRGTEREKLLDSESDDAKPRLRTREEIIAKYRKAGDDHHGWTSKRQASGTPRKLERISQRTE</sequence>
<feature type="compositionally biased region" description="Basic and acidic residues" evidence="1">
    <location>
        <begin position="216"/>
        <end position="226"/>
    </location>
</feature>
<protein>
    <submittedName>
        <fullName evidence="2">Uncharacterized protein</fullName>
    </submittedName>
</protein>
<gene>
    <name evidence="2" type="ORF">HAX54_012029</name>
</gene>